<dbReference type="SUPFAM" id="SSF52540">
    <property type="entry name" value="P-loop containing nucleoside triphosphate hydrolases"/>
    <property type="match status" value="1"/>
</dbReference>
<dbReference type="EMBL" id="FJ185513">
    <property type="protein sequence ID" value="ACN87547.1"/>
    <property type="molecule type" value="Genomic_DNA"/>
</dbReference>
<dbReference type="InterPro" id="IPR027417">
    <property type="entry name" value="P-loop_NTPase"/>
</dbReference>
<keyword evidence="1" id="KW-0611">Plant defense</keyword>
<protein>
    <submittedName>
        <fullName evidence="3">NBS-containing resistance-like protein</fullName>
    </submittedName>
</protein>
<dbReference type="GO" id="GO:0043531">
    <property type="term" value="F:ADP binding"/>
    <property type="evidence" value="ECO:0007669"/>
    <property type="project" value="InterPro"/>
</dbReference>
<dbReference type="PANTHER" id="PTHR36766:SF30">
    <property type="entry name" value="TIR-NBS TYPE DISEASE RESISTANCE PROTEIN-RELATED"/>
    <property type="match status" value="1"/>
</dbReference>
<organism evidence="3">
    <name type="scientific">Corylus avellana</name>
    <name type="common">European hazel</name>
    <name type="synonym">Corylus maxima</name>
    <dbReference type="NCBI Taxonomy" id="13451"/>
    <lineage>
        <taxon>Eukaryota</taxon>
        <taxon>Viridiplantae</taxon>
        <taxon>Streptophyta</taxon>
        <taxon>Embryophyta</taxon>
        <taxon>Tracheophyta</taxon>
        <taxon>Spermatophyta</taxon>
        <taxon>Magnoliopsida</taxon>
        <taxon>eudicotyledons</taxon>
        <taxon>Gunneridae</taxon>
        <taxon>Pentapetalae</taxon>
        <taxon>rosids</taxon>
        <taxon>fabids</taxon>
        <taxon>Fagales</taxon>
        <taxon>Betulaceae</taxon>
        <taxon>Corylus</taxon>
    </lineage>
</organism>
<dbReference type="GO" id="GO:0006952">
    <property type="term" value="P:defense response"/>
    <property type="evidence" value="ECO:0007669"/>
    <property type="project" value="UniProtKB-KW"/>
</dbReference>
<proteinExistence type="predicted"/>
<dbReference type="Gene3D" id="3.40.50.300">
    <property type="entry name" value="P-loop containing nucleotide triphosphate hydrolases"/>
    <property type="match status" value="1"/>
</dbReference>
<evidence type="ECO:0000256" key="1">
    <source>
        <dbReference type="ARBA" id="ARBA00022821"/>
    </source>
</evidence>
<name>C7A7H0_CORAV</name>
<sequence>TLAKKIYNNDRVKSHFSFCKWVNVSQDFNPIELLLEILQSRDRDELTKTLKDMSKDELKIEYLVKKLFEYLQDGERPYLIVMDDIWETKVWDVIRSAFPDNSNGSRILITSRVREVALHASPKDPYFLPFLDKDDSWKLFRKKVFRGEECSHELELMGRRIVEGCG</sequence>
<dbReference type="InterPro" id="IPR002182">
    <property type="entry name" value="NB-ARC"/>
</dbReference>
<feature type="non-terminal residue" evidence="3">
    <location>
        <position position="1"/>
    </location>
</feature>
<dbReference type="PANTHER" id="PTHR36766">
    <property type="entry name" value="PLANT BROAD-SPECTRUM MILDEW RESISTANCE PROTEIN RPW8"/>
    <property type="match status" value="1"/>
</dbReference>
<accession>C7A7H0</accession>
<reference evidence="3" key="1">
    <citation type="submission" date="2008-09" db="EMBL/GenBank/DDBJ databases">
        <title>Gene candidates for pathogen perception in Corylus avellana.</title>
        <authorList>
            <person name="Pilotti M."/>
            <person name="Tizzani L."/>
            <person name="Brunetti A."/>
            <person name="Gervasi F."/>
            <person name="Gallelli A."/>
        </authorList>
    </citation>
    <scope>NUCLEOTIDE SEQUENCE</scope>
    <source>
        <strain evidence="3">Cav.w.F5R11.114</strain>
    </source>
</reference>
<evidence type="ECO:0000313" key="3">
    <source>
        <dbReference type="EMBL" id="ACN87547.1"/>
    </source>
</evidence>
<feature type="domain" description="NB-ARC" evidence="2">
    <location>
        <begin position="1"/>
        <end position="148"/>
    </location>
</feature>
<dbReference type="Pfam" id="PF00931">
    <property type="entry name" value="NB-ARC"/>
    <property type="match status" value="1"/>
</dbReference>
<feature type="non-terminal residue" evidence="3">
    <location>
        <position position="166"/>
    </location>
</feature>
<evidence type="ECO:0000259" key="2">
    <source>
        <dbReference type="Pfam" id="PF00931"/>
    </source>
</evidence>
<dbReference type="AlphaFoldDB" id="C7A7H0"/>